<evidence type="ECO:0000256" key="6">
    <source>
        <dbReference type="ARBA" id="ARBA00022989"/>
    </source>
</evidence>
<gene>
    <name evidence="12" type="ORF">Mgra_00004652</name>
</gene>
<feature type="transmembrane region" description="Helical" evidence="11">
    <location>
        <begin position="189"/>
        <end position="210"/>
    </location>
</feature>
<keyword evidence="7" id="KW-0969">Cilium</keyword>
<feature type="transmembrane region" description="Helical" evidence="11">
    <location>
        <begin position="118"/>
        <end position="137"/>
    </location>
</feature>
<dbReference type="GO" id="GO:0035869">
    <property type="term" value="C:ciliary transition zone"/>
    <property type="evidence" value="ECO:0007669"/>
    <property type="project" value="TreeGrafter"/>
</dbReference>
<evidence type="ECO:0000256" key="4">
    <source>
        <dbReference type="ARBA" id="ARBA00022692"/>
    </source>
</evidence>
<keyword evidence="8 11" id="KW-0472">Membrane</keyword>
<dbReference type="OrthoDB" id="5896538at2759"/>
<keyword evidence="5" id="KW-0970">Cilium biogenesis/degradation</keyword>
<dbReference type="GO" id="GO:0016020">
    <property type="term" value="C:membrane"/>
    <property type="evidence" value="ECO:0007669"/>
    <property type="project" value="UniProtKB-SubCell"/>
</dbReference>
<evidence type="ECO:0000256" key="5">
    <source>
        <dbReference type="ARBA" id="ARBA00022794"/>
    </source>
</evidence>
<dbReference type="AlphaFoldDB" id="A0A8S9ZRR3"/>
<feature type="non-terminal residue" evidence="12">
    <location>
        <position position="228"/>
    </location>
</feature>
<feature type="transmembrane region" description="Helical" evidence="11">
    <location>
        <begin position="157"/>
        <end position="177"/>
    </location>
</feature>
<comment type="caution">
    <text evidence="12">The sequence shown here is derived from an EMBL/GenBank/DDBJ whole genome shotgun (WGS) entry which is preliminary data.</text>
</comment>
<dbReference type="PANTHER" id="PTHR28388:SF1">
    <property type="entry name" value="TRANSMEMBRANE PROTEIN 237"/>
    <property type="match status" value="1"/>
</dbReference>
<dbReference type="Proteomes" id="UP000605970">
    <property type="component" value="Unassembled WGS sequence"/>
</dbReference>
<keyword evidence="6 11" id="KW-1133">Transmembrane helix</keyword>
<evidence type="ECO:0000256" key="1">
    <source>
        <dbReference type="ARBA" id="ARBA00004138"/>
    </source>
</evidence>
<keyword evidence="4 11" id="KW-0812">Transmembrane</keyword>
<protein>
    <recommendedName>
        <fullName evidence="14">Transmembrane protein</fullName>
    </recommendedName>
</protein>
<organism evidence="12 13">
    <name type="scientific">Meloidogyne graminicola</name>
    <dbReference type="NCBI Taxonomy" id="189291"/>
    <lineage>
        <taxon>Eukaryota</taxon>
        <taxon>Metazoa</taxon>
        <taxon>Ecdysozoa</taxon>
        <taxon>Nematoda</taxon>
        <taxon>Chromadorea</taxon>
        <taxon>Rhabditida</taxon>
        <taxon>Tylenchina</taxon>
        <taxon>Tylenchomorpha</taxon>
        <taxon>Tylenchoidea</taxon>
        <taxon>Meloidogynidae</taxon>
        <taxon>Meloidogyninae</taxon>
        <taxon>Meloidogyne</taxon>
    </lineage>
</organism>
<dbReference type="EMBL" id="JABEBT010000036">
    <property type="protein sequence ID" value="KAF7635932.1"/>
    <property type="molecule type" value="Genomic_DNA"/>
</dbReference>
<evidence type="ECO:0000256" key="11">
    <source>
        <dbReference type="SAM" id="Phobius"/>
    </source>
</evidence>
<dbReference type="InterPro" id="IPR029409">
    <property type="entry name" value="TMEM237"/>
</dbReference>
<comment type="function">
    <text evidence="10">Component of the transition zone in primary cilia. Required for ciliogenesis.</text>
</comment>
<comment type="similarity">
    <text evidence="3">Belongs to the TMEM237 family.</text>
</comment>
<evidence type="ECO:0000256" key="9">
    <source>
        <dbReference type="ARBA" id="ARBA00023273"/>
    </source>
</evidence>
<keyword evidence="9" id="KW-0966">Cell projection</keyword>
<evidence type="ECO:0000256" key="8">
    <source>
        <dbReference type="ARBA" id="ARBA00023136"/>
    </source>
</evidence>
<keyword evidence="13" id="KW-1185">Reference proteome</keyword>
<comment type="subcellular location">
    <subcellularLocation>
        <location evidence="1">Cell projection</location>
        <location evidence="1">Cilium</location>
    </subcellularLocation>
    <subcellularLocation>
        <location evidence="2">Membrane</location>
        <topology evidence="2">Multi-pass membrane protein</topology>
    </subcellularLocation>
</comment>
<name>A0A8S9ZRR3_9BILA</name>
<reference evidence="12" key="1">
    <citation type="journal article" date="2020" name="Ecol. Evol.">
        <title>Genome structure and content of the rice root-knot nematode (Meloidogyne graminicola).</title>
        <authorList>
            <person name="Phan N.T."/>
            <person name="Danchin E.G.J."/>
            <person name="Klopp C."/>
            <person name="Perfus-Barbeoch L."/>
            <person name="Kozlowski D.K."/>
            <person name="Koutsovoulos G.D."/>
            <person name="Lopez-Roques C."/>
            <person name="Bouchez O."/>
            <person name="Zahm M."/>
            <person name="Besnard G."/>
            <person name="Bellafiore S."/>
        </authorList>
    </citation>
    <scope>NUCLEOTIDE SEQUENCE</scope>
    <source>
        <strain evidence="12">VN-18</strain>
    </source>
</reference>
<evidence type="ECO:0000313" key="13">
    <source>
        <dbReference type="Proteomes" id="UP000605970"/>
    </source>
</evidence>
<sequence length="228" mass="26899">RKRIGRRGSVVKPLNNELIETNKNRVDINTLTNSFLVRPRSLSIRNLQKEIEQSYQNEWIYIQLPNRTFKKTTQIEFQNQKNLNKNEENSTKYYPKELNSIIFANKLNKIFNLISIKFQGFLSGIAFSHALFILYFLPELNENLLKYYGQLNILIQIFFYIFLSIIVVDALDWFVSLNFNNWWSSIKNSLLSCQTISAICWVLSYFASLLSTHFDEQFALNNSNLLEK</sequence>
<proteinExistence type="inferred from homology"/>
<evidence type="ECO:0000256" key="7">
    <source>
        <dbReference type="ARBA" id="ARBA00023069"/>
    </source>
</evidence>
<evidence type="ECO:0008006" key="14">
    <source>
        <dbReference type="Google" id="ProtNLM"/>
    </source>
</evidence>
<evidence type="ECO:0000313" key="12">
    <source>
        <dbReference type="EMBL" id="KAF7635932.1"/>
    </source>
</evidence>
<dbReference type="PANTHER" id="PTHR28388">
    <property type="entry name" value="TRANSMEMBRANE PROTEIN 237"/>
    <property type="match status" value="1"/>
</dbReference>
<dbReference type="Pfam" id="PF15383">
    <property type="entry name" value="TMEM237"/>
    <property type="match status" value="1"/>
</dbReference>
<evidence type="ECO:0000256" key="2">
    <source>
        <dbReference type="ARBA" id="ARBA00004141"/>
    </source>
</evidence>
<dbReference type="GO" id="GO:0060271">
    <property type="term" value="P:cilium assembly"/>
    <property type="evidence" value="ECO:0007669"/>
    <property type="project" value="TreeGrafter"/>
</dbReference>
<evidence type="ECO:0000256" key="10">
    <source>
        <dbReference type="ARBA" id="ARBA00025631"/>
    </source>
</evidence>
<evidence type="ECO:0000256" key="3">
    <source>
        <dbReference type="ARBA" id="ARBA00008783"/>
    </source>
</evidence>
<accession>A0A8S9ZRR3</accession>